<dbReference type="GeneID" id="90644374"/>
<gene>
    <name evidence="2" type="ORF">RHO25_007322</name>
</gene>
<dbReference type="RefSeq" id="XP_065459002.1">
    <property type="nucleotide sequence ID" value="XM_065602930.1"/>
</dbReference>
<evidence type="ECO:0000313" key="3">
    <source>
        <dbReference type="Proteomes" id="UP001302367"/>
    </source>
</evidence>
<evidence type="ECO:0000313" key="2">
    <source>
        <dbReference type="EMBL" id="WPB02686.1"/>
    </source>
</evidence>
<proteinExistence type="predicted"/>
<organism evidence="2 3">
    <name type="scientific">Cercospora beticola</name>
    <name type="common">Sugarbeet leaf spot fungus</name>
    <dbReference type="NCBI Taxonomy" id="122368"/>
    <lineage>
        <taxon>Eukaryota</taxon>
        <taxon>Fungi</taxon>
        <taxon>Dikarya</taxon>
        <taxon>Ascomycota</taxon>
        <taxon>Pezizomycotina</taxon>
        <taxon>Dothideomycetes</taxon>
        <taxon>Dothideomycetidae</taxon>
        <taxon>Mycosphaerellales</taxon>
        <taxon>Mycosphaerellaceae</taxon>
        <taxon>Cercospora</taxon>
    </lineage>
</organism>
<feature type="region of interest" description="Disordered" evidence="1">
    <location>
        <begin position="148"/>
        <end position="214"/>
    </location>
</feature>
<feature type="compositionally biased region" description="Basic and acidic residues" evidence="1">
    <location>
        <begin position="251"/>
        <end position="265"/>
    </location>
</feature>
<reference evidence="2 3" key="1">
    <citation type="submission" date="2023-09" db="EMBL/GenBank/DDBJ databases">
        <title>Complete-Gapless Cercospora beticola genome.</title>
        <authorList>
            <person name="Wyatt N.A."/>
            <person name="Spanner R.E."/>
            <person name="Bolton M.D."/>
        </authorList>
    </citation>
    <scope>NUCLEOTIDE SEQUENCE [LARGE SCALE GENOMIC DNA]</scope>
    <source>
        <strain evidence="2">Cb09-40</strain>
    </source>
</reference>
<keyword evidence="3" id="KW-1185">Reference proteome</keyword>
<evidence type="ECO:0000256" key="1">
    <source>
        <dbReference type="SAM" id="MobiDB-lite"/>
    </source>
</evidence>
<sequence>MGRPAWQIEERRDNLWMHTETDLDKFQIHNIMGRIYGEIWRNSDRRKYTVKDIHDEFMSRWKKGHRHDHYRIIDPESGVYDIEETNARNNTRNRVIAATAQTGGSNWLKEDDDGGLASMNAPIAFNLVTVPYVRDPSTFDAAFASANGTGLPARVTGGGRASSETPSAGSSTPTRSRCKRKTPVPSPHVAPKRSKTARSTPIEDDGSTEAGSDNELAVVAEEELVDDNLTGGPEHGRAGGNDWWSLLGVEDGDRPYEPFADEKPTDWPSEENPPPTTHARLCYRGW</sequence>
<protein>
    <submittedName>
        <fullName evidence="2">Uncharacterized protein</fullName>
    </submittedName>
</protein>
<dbReference type="Proteomes" id="UP001302367">
    <property type="component" value="Chromosome 5"/>
</dbReference>
<accession>A0ABZ0NT25</accession>
<feature type="compositionally biased region" description="Polar residues" evidence="1">
    <location>
        <begin position="162"/>
        <end position="175"/>
    </location>
</feature>
<feature type="region of interest" description="Disordered" evidence="1">
    <location>
        <begin position="226"/>
        <end position="286"/>
    </location>
</feature>
<name>A0ABZ0NT25_CERBT</name>
<dbReference type="EMBL" id="CP134188">
    <property type="protein sequence ID" value="WPB02686.1"/>
    <property type="molecule type" value="Genomic_DNA"/>
</dbReference>